<dbReference type="InterPro" id="IPR036567">
    <property type="entry name" value="RHF-like"/>
</dbReference>
<dbReference type="InterPro" id="IPR050574">
    <property type="entry name" value="HPF/YfiA_ribosome-assoc"/>
</dbReference>
<accession>E8LLP7</accession>
<evidence type="ECO:0000256" key="2">
    <source>
        <dbReference type="ARBA" id="ARBA00038434"/>
    </source>
</evidence>
<dbReference type="GO" id="GO:0043024">
    <property type="term" value="F:ribosomal small subunit binding"/>
    <property type="evidence" value="ECO:0007669"/>
    <property type="project" value="TreeGrafter"/>
</dbReference>
<evidence type="ECO:0000313" key="7">
    <source>
        <dbReference type="Proteomes" id="UP000018458"/>
    </source>
</evidence>
<sequence>MQINIQGVGIKITEALNDFVIDKFKKLERKADLINSITVTLAVNKLDQIAKADIAVNGGNIHAEATDESMYSAVDALIDKVDRQIVKYKEKVKND</sequence>
<dbReference type="Gene3D" id="3.30.160.100">
    <property type="entry name" value="Ribosome hibernation promotion factor-like"/>
    <property type="match status" value="1"/>
</dbReference>
<dbReference type="EMBL" id="AEVO01000111">
    <property type="protein sequence ID" value="EFY06554.1"/>
    <property type="molecule type" value="Genomic_DNA"/>
</dbReference>
<evidence type="ECO:0000313" key="6">
    <source>
        <dbReference type="EMBL" id="EFY06554.1"/>
    </source>
</evidence>
<dbReference type="Pfam" id="PF02482">
    <property type="entry name" value="Ribosomal_S30AE"/>
    <property type="match status" value="1"/>
</dbReference>
<dbReference type="FunFam" id="3.30.160.100:FF:000001">
    <property type="entry name" value="Ribosome hibernation promoting factor"/>
    <property type="match status" value="1"/>
</dbReference>
<evidence type="ECO:0000256" key="3">
    <source>
        <dbReference type="ARBA" id="ARBA00038695"/>
    </source>
</evidence>
<comment type="caution">
    <text evidence="6">The sequence shown here is derived from an EMBL/GenBank/DDBJ whole genome shotgun (WGS) entry which is preliminary data.</text>
</comment>
<dbReference type="GO" id="GO:0022627">
    <property type="term" value="C:cytosolic small ribosomal subunit"/>
    <property type="evidence" value="ECO:0007669"/>
    <property type="project" value="TreeGrafter"/>
</dbReference>
<gene>
    <name evidence="6" type="primary">raiA</name>
    <name evidence="6" type="ORF">HMPREF9444_01645</name>
</gene>
<dbReference type="AlphaFoldDB" id="E8LLP7"/>
<dbReference type="Proteomes" id="UP000018458">
    <property type="component" value="Unassembled WGS sequence"/>
</dbReference>
<protein>
    <recommendedName>
        <fullName evidence="4">Ribosome hibernation promoting factor</fullName>
    </recommendedName>
    <alternativeName>
        <fullName evidence="5">Hibernation factor HPF</fullName>
    </alternativeName>
</protein>
<organism evidence="6 7">
    <name type="scientific">Succinatimonas hippei (strain DSM 22608 / JCM 16073 / KCTC 15190 / YIT 12066)</name>
    <dbReference type="NCBI Taxonomy" id="762983"/>
    <lineage>
        <taxon>Bacteria</taxon>
        <taxon>Pseudomonadati</taxon>
        <taxon>Pseudomonadota</taxon>
        <taxon>Gammaproteobacteria</taxon>
        <taxon>Aeromonadales</taxon>
        <taxon>Succinivibrionaceae</taxon>
        <taxon>Succinatimonas</taxon>
    </lineage>
</organism>
<dbReference type="STRING" id="762983.HMPREF9444_01645"/>
<keyword evidence="1" id="KW-0810">Translation regulation</keyword>
<name>E8LLP7_SUCHY</name>
<evidence type="ECO:0000256" key="1">
    <source>
        <dbReference type="ARBA" id="ARBA00022845"/>
    </source>
</evidence>
<dbReference type="PANTHER" id="PTHR33231:SF1">
    <property type="entry name" value="30S RIBOSOMAL PROTEIN"/>
    <property type="match status" value="1"/>
</dbReference>
<comment type="subunit">
    <text evidence="3">Associates exclusively with 100S ribosomes, which are dimers of 70S ribosomes.</text>
</comment>
<dbReference type="SUPFAM" id="SSF69754">
    <property type="entry name" value="Ribosome binding protein Y (YfiA homologue)"/>
    <property type="match status" value="1"/>
</dbReference>
<reference evidence="6 7" key="1">
    <citation type="submission" date="2011-01" db="EMBL/GenBank/DDBJ databases">
        <authorList>
            <person name="Weinstock G."/>
            <person name="Sodergren E."/>
            <person name="Clifton S."/>
            <person name="Fulton L."/>
            <person name="Fulton B."/>
            <person name="Courtney L."/>
            <person name="Fronick C."/>
            <person name="Harrison M."/>
            <person name="Strong C."/>
            <person name="Farmer C."/>
            <person name="Delahaunty K."/>
            <person name="Markovic C."/>
            <person name="Hall O."/>
            <person name="Minx P."/>
            <person name="Tomlinson C."/>
            <person name="Mitreva M."/>
            <person name="Hou S."/>
            <person name="Chen J."/>
            <person name="Wollam A."/>
            <person name="Pepin K.H."/>
            <person name="Johnson M."/>
            <person name="Bhonagiri V."/>
            <person name="Zhang X."/>
            <person name="Suruliraj S."/>
            <person name="Warren W."/>
            <person name="Chinwalla A."/>
            <person name="Mardis E.R."/>
            <person name="Wilson R.K."/>
        </authorList>
    </citation>
    <scope>NUCLEOTIDE SEQUENCE [LARGE SCALE GENOMIC DNA]</scope>
    <source>
        <strain evidence="7">DSM 22608 / JCM 16073 / KCTC 15190 / YIT 12066</strain>
    </source>
</reference>
<dbReference type="eggNOG" id="COG1544">
    <property type="taxonomic scope" value="Bacteria"/>
</dbReference>
<comment type="similarity">
    <text evidence="2">Belongs to the HPF/YfiA ribosome-associated protein family. Short HPF subfamily.</text>
</comment>
<dbReference type="GO" id="GO:0045900">
    <property type="term" value="P:negative regulation of translational elongation"/>
    <property type="evidence" value="ECO:0007669"/>
    <property type="project" value="TreeGrafter"/>
</dbReference>
<dbReference type="PANTHER" id="PTHR33231">
    <property type="entry name" value="30S RIBOSOMAL PROTEIN"/>
    <property type="match status" value="1"/>
</dbReference>
<proteinExistence type="inferred from homology"/>
<dbReference type="OrthoDB" id="9795980at2"/>
<dbReference type="CDD" id="cd00552">
    <property type="entry name" value="RaiA"/>
    <property type="match status" value="1"/>
</dbReference>
<dbReference type="HOGENOM" id="CLU_071472_3_1_6"/>
<keyword evidence="7" id="KW-1185">Reference proteome</keyword>
<dbReference type="NCBIfam" id="TIGR00741">
    <property type="entry name" value="yfiA"/>
    <property type="match status" value="1"/>
</dbReference>
<evidence type="ECO:0000256" key="4">
    <source>
        <dbReference type="ARBA" id="ARBA00041148"/>
    </source>
</evidence>
<dbReference type="InterPro" id="IPR003489">
    <property type="entry name" value="RHF/RaiA"/>
</dbReference>
<evidence type="ECO:0000256" key="5">
    <source>
        <dbReference type="ARBA" id="ARBA00041319"/>
    </source>
</evidence>
<dbReference type="RefSeq" id="WP_009143816.1">
    <property type="nucleotide sequence ID" value="NZ_GL831043.1"/>
</dbReference>